<accession>A0A1H2S2Y9</accession>
<keyword evidence="1" id="KW-0472">Membrane</keyword>
<dbReference type="Proteomes" id="UP000198539">
    <property type="component" value="Unassembled WGS sequence"/>
</dbReference>
<gene>
    <name evidence="2" type="ORF">SAMN04488238_101485</name>
</gene>
<keyword evidence="1" id="KW-0812">Transmembrane</keyword>
<dbReference type="AlphaFoldDB" id="A0A1H2S2Y9"/>
<keyword evidence="3" id="KW-1185">Reference proteome</keyword>
<name>A0A1H2S2Y9_9RHOB</name>
<organism evidence="2 3">
    <name type="scientific">Roseicitreum antarcticum</name>
    <dbReference type="NCBI Taxonomy" id="564137"/>
    <lineage>
        <taxon>Bacteria</taxon>
        <taxon>Pseudomonadati</taxon>
        <taxon>Pseudomonadota</taxon>
        <taxon>Alphaproteobacteria</taxon>
        <taxon>Rhodobacterales</taxon>
        <taxon>Paracoccaceae</taxon>
        <taxon>Roseicitreum</taxon>
    </lineage>
</organism>
<sequence>MASGTLFVLGFLLLPLALVSMLAAWIDGRLPYTGAGLLILAAGLIGYVQLLHPDGGHALADLPDLALGIIAATFFR</sequence>
<keyword evidence="1" id="KW-1133">Transmembrane helix</keyword>
<evidence type="ECO:0000313" key="3">
    <source>
        <dbReference type="Proteomes" id="UP000198539"/>
    </source>
</evidence>
<dbReference type="EMBL" id="FNOM01000001">
    <property type="protein sequence ID" value="SDW25971.1"/>
    <property type="molecule type" value="Genomic_DNA"/>
</dbReference>
<protein>
    <submittedName>
        <fullName evidence="2">Uncharacterized protein</fullName>
    </submittedName>
</protein>
<proteinExistence type="predicted"/>
<dbReference type="RefSeq" id="WP_092884982.1">
    <property type="nucleotide sequence ID" value="NZ_CP061498.1"/>
</dbReference>
<evidence type="ECO:0000313" key="2">
    <source>
        <dbReference type="EMBL" id="SDW25971.1"/>
    </source>
</evidence>
<feature type="transmembrane region" description="Helical" evidence="1">
    <location>
        <begin position="6"/>
        <end position="25"/>
    </location>
</feature>
<reference evidence="2 3" key="1">
    <citation type="submission" date="2016-10" db="EMBL/GenBank/DDBJ databases">
        <authorList>
            <person name="de Groot N.N."/>
        </authorList>
    </citation>
    <scope>NUCLEOTIDE SEQUENCE [LARGE SCALE GENOMIC DNA]</scope>
    <source>
        <strain evidence="2 3">CGMCC 1.8894</strain>
    </source>
</reference>
<feature type="transmembrane region" description="Helical" evidence="1">
    <location>
        <begin position="32"/>
        <end position="50"/>
    </location>
</feature>
<evidence type="ECO:0000256" key="1">
    <source>
        <dbReference type="SAM" id="Phobius"/>
    </source>
</evidence>
<dbReference type="STRING" id="564137.SAMN04488238_101485"/>